<feature type="region of interest" description="Disordered" evidence="1">
    <location>
        <begin position="47"/>
        <end position="80"/>
    </location>
</feature>
<proteinExistence type="predicted"/>
<comment type="caution">
    <text evidence="2">The sequence shown here is derived from an EMBL/GenBank/DDBJ whole genome shotgun (WGS) entry which is preliminary data.</text>
</comment>
<evidence type="ECO:0000313" key="2">
    <source>
        <dbReference type="EMBL" id="MPC51251.1"/>
    </source>
</evidence>
<accession>A0A5B7FUT9</accession>
<organism evidence="2 3">
    <name type="scientific">Portunus trituberculatus</name>
    <name type="common">Swimming crab</name>
    <name type="synonym">Neptunus trituberculatus</name>
    <dbReference type="NCBI Taxonomy" id="210409"/>
    <lineage>
        <taxon>Eukaryota</taxon>
        <taxon>Metazoa</taxon>
        <taxon>Ecdysozoa</taxon>
        <taxon>Arthropoda</taxon>
        <taxon>Crustacea</taxon>
        <taxon>Multicrustacea</taxon>
        <taxon>Malacostraca</taxon>
        <taxon>Eumalacostraca</taxon>
        <taxon>Eucarida</taxon>
        <taxon>Decapoda</taxon>
        <taxon>Pleocyemata</taxon>
        <taxon>Brachyura</taxon>
        <taxon>Eubrachyura</taxon>
        <taxon>Portunoidea</taxon>
        <taxon>Portunidae</taxon>
        <taxon>Portuninae</taxon>
        <taxon>Portunus</taxon>
    </lineage>
</organism>
<feature type="compositionally biased region" description="Pro residues" evidence="1">
    <location>
        <begin position="47"/>
        <end position="62"/>
    </location>
</feature>
<evidence type="ECO:0000256" key="1">
    <source>
        <dbReference type="SAM" id="MobiDB-lite"/>
    </source>
</evidence>
<gene>
    <name evidence="2" type="ORF">E2C01_045095</name>
</gene>
<dbReference type="AlphaFoldDB" id="A0A5B7FUT9"/>
<sequence length="80" mass="8608">MIKSGSARVSLGEVCIRSPVIVMLGATWRGCPVWGCWGCSTPDWPPPLTSRHPTPPPFPSTPGNPRLLPRQAGGEAFPWT</sequence>
<dbReference type="Proteomes" id="UP000324222">
    <property type="component" value="Unassembled WGS sequence"/>
</dbReference>
<reference evidence="2 3" key="1">
    <citation type="submission" date="2019-05" db="EMBL/GenBank/DDBJ databases">
        <title>Another draft genome of Portunus trituberculatus and its Hox gene families provides insights of decapod evolution.</title>
        <authorList>
            <person name="Jeong J.-H."/>
            <person name="Song I."/>
            <person name="Kim S."/>
            <person name="Choi T."/>
            <person name="Kim D."/>
            <person name="Ryu S."/>
            <person name="Kim W."/>
        </authorList>
    </citation>
    <scope>NUCLEOTIDE SEQUENCE [LARGE SCALE GENOMIC DNA]</scope>
    <source>
        <tissue evidence="2">Muscle</tissue>
    </source>
</reference>
<evidence type="ECO:0000313" key="3">
    <source>
        <dbReference type="Proteomes" id="UP000324222"/>
    </source>
</evidence>
<keyword evidence="3" id="KW-1185">Reference proteome</keyword>
<dbReference type="EMBL" id="VSRR010010057">
    <property type="protein sequence ID" value="MPC51251.1"/>
    <property type="molecule type" value="Genomic_DNA"/>
</dbReference>
<name>A0A5B7FUT9_PORTR</name>
<protein>
    <submittedName>
        <fullName evidence="2">Uncharacterized protein</fullName>
    </submittedName>
</protein>